<feature type="compositionally biased region" description="Basic and acidic residues" evidence="1">
    <location>
        <begin position="33"/>
        <end position="43"/>
    </location>
</feature>
<feature type="region of interest" description="Disordered" evidence="1">
    <location>
        <begin position="1"/>
        <end position="43"/>
    </location>
</feature>
<feature type="compositionally biased region" description="Acidic residues" evidence="1">
    <location>
        <begin position="1"/>
        <end position="22"/>
    </location>
</feature>
<sequence length="372" mass="43025">MSEEEEEEEEGEEKEEKEIEEEIERRRRGYMGGEEKWREGTQEKNIMQKEKKIETELLLLGLGRYIDSTVKITHLNDGAQQVDSPVVQNVVNAARSRLRWLGHVERMENLRKAKMVTTQKIEKPRLRGRPLSRCLECDLARFGIRNWMKQAEDQHYVQNKTVSSQFTVRLPWLILLAHCSSSLHIELRSFRRVASAWTLPQLRTQVHCTSNSSPPDMLHSPGYCHSYGLTQDDTIAVKDIPSKYRTPELLSETPISSTGFDTPTRVINRSTPARPRSSSRLRQLRIHHVPESPPHLCQQLDSSSLSGNRHGKRLEACQILRRGRTLQSITNLEKFAMLTPKNSLKAEKKKDLLAMLDFIDTKYHGFYKDLCQ</sequence>
<accession>A0ABQ8TAA2</accession>
<evidence type="ECO:0000313" key="2">
    <source>
        <dbReference type="EMBL" id="KAJ4443168.1"/>
    </source>
</evidence>
<comment type="caution">
    <text evidence="2">The sequence shown here is derived from an EMBL/GenBank/DDBJ whole genome shotgun (WGS) entry which is preliminary data.</text>
</comment>
<organism evidence="2 3">
    <name type="scientific">Periplaneta americana</name>
    <name type="common">American cockroach</name>
    <name type="synonym">Blatta americana</name>
    <dbReference type="NCBI Taxonomy" id="6978"/>
    <lineage>
        <taxon>Eukaryota</taxon>
        <taxon>Metazoa</taxon>
        <taxon>Ecdysozoa</taxon>
        <taxon>Arthropoda</taxon>
        <taxon>Hexapoda</taxon>
        <taxon>Insecta</taxon>
        <taxon>Pterygota</taxon>
        <taxon>Neoptera</taxon>
        <taxon>Polyneoptera</taxon>
        <taxon>Dictyoptera</taxon>
        <taxon>Blattodea</taxon>
        <taxon>Blattoidea</taxon>
        <taxon>Blattidae</taxon>
        <taxon>Blattinae</taxon>
        <taxon>Periplaneta</taxon>
    </lineage>
</organism>
<dbReference type="Proteomes" id="UP001148838">
    <property type="component" value="Unassembled WGS sequence"/>
</dbReference>
<reference evidence="2 3" key="1">
    <citation type="journal article" date="2022" name="Allergy">
        <title>Genome assembly and annotation of Periplaneta americana reveal a comprehensive cockroach allergen profile.</title>
        <authorList>
            <person name="Wang L."/>
            <person name="Xiong Q."/>
            <person name="Saelim N."/>
            <person name="Wang L."/>
            <person name="Nong W."/>
            <person name="Wan A.T."/>
            <person name="Shi M."/>
            <person name="Liu X."/>
            <person name="Cao Q."/>
            <person name="Hui J.H.L."/>
            <person name="Sookrung N."/>
            <person name="Leung T.F."/>
            <person name="Tungtrongchitr A."/>
            <person name="Tsui S.K.W."/>
        </authorList>
    </citation>
    <scope>NUCLEOTIDE SEQUENCE [LARGE SCALE GENOMIC DNA]</scope>
    <source>
        <strain evidence="2">PWHHKU_190912</strain>
    </source>
</reference>
<feature type="region of interest" description="Disordered" evidence="1">
    <location>
        <begin position="260"/>
        <end position="281"/>
    </location>
</feature>
<name>A0ABQ8TAA2_PERAM</name>
<protein>
    <submittedName>
        <fullName evidence="2">Uncharacterized protein</fullName>
    </submittedName>
</protein>
<dbReference type="EMBL" id="JAJSOF020000013">
    <property type="protein sequence ID" value="KAJ4443168.1"/>
    <property type="molecule type" value="Genomic_DNA"/>
</dbReference>
<keyword evidence="3" id="KW-1185">Reference proteome</keyword>
<gene>
    <name evidence="2" type="ORF">ANN_04818</name>
</gene>
<proteinExistence type="predicted"/>
<evidence type="ECO:0000313" key="3">
    <source>
        <dbReference type="Proteomes" id="UP001148838"/>
    </source>
</evidence>
<evidence type="ECO:0000256" key="1">
    <source>
        <dbReference type="SAM" id="MobiDB-lite"/>
    </source>
</evidence>